<dbReference type="Proteomes" id="UP000022910">
    <property type="component" value="Unassembled WGS sequence"/>
</dbReference>
<name>A0A015JNI1_RHIIW</name>
<comment type="caution">
    <text evidence="2">The sequence shown here is derived from an EMBL/GenBank/DDBJ whole genome shotgun (WGS) entry which is preliminary data.</text>
</comment>
<organism evidence="2 3">
    <name type="scientific">Rhizophagus irregularis (strain DAOM 197198w)</name>
    <name type="common">Glomus intraradices</name>
    <dbReference type="NCBI Taxonomy" id="1432141"/>
    <lineage>
        <taxon>Eukaryota</taxon>
        <taxon>Fungi</taxon>
        <taxon>Fungi incertae sedis</taxon>
        <taxon>Mucoromycota</taxon>
        <taxon>Glomeromycotina</taxon>
        <taxon>Glomeromycetes</taxon>
        <taxon>Glomerales</taxon>
        <taxon>Glomeraceae</taxon>
        <taxon>Rhizophagus</taxon>
    </lineage>
</organism>
<dbReference type="AlphaFoldDB" id="A0A015JNI1"/>
<dbReference type="EMBL" id="JEMT01017188">
    <property type="protein sequence ID" value="EXX68740.1"/>
    <property type="molecule type" value="Genomic_DNA"/>
</dbReference>
<dbReference type="Pfam" id="PF26638">
    <property type="entry name" value="DUF8211"/>
    <property type="match status" value="1"/>
</dbReference>
<accession>A0A015JNI1</accession>
<evidence type="ECO:0000259" key="1">
    <source>
        <dbReference type="Pfam" id="PF26638"/>
    </source>
</evidence>
<reference evidence="2 3" key="1">
    <citation type="submission" date="2014-02" db="EMBL/GenBank/DDBJ databases">
        <title>Single nucleus genome sequencing reveals high similarity among nuclei of an endomycorrhizal fungus.</title>
        <authorList>
            <person name="Lin K."/>
            <person name="Geurts R."/>
            <person name="Zhang Z."/>
            <person name="Limpens E."/>
            <person name="Saunders D.G."/>
            <person name="Mu D."/>
            <person name="Pang E."/>
            <person name="Cao H."/>
            <person name="Cha H."/>
            <person name="Lin T."/>
            <person name="Zhou Q."/>
            <person name="Shang Y."/>
            <person name="Li Y."/>
            <person name="Ivanov S."/>
            <person name="Sharma T."/>
            <person name="Velzen R.V."/>
            <person name="Ruijter N.D."/>
            <person name="Aanen D.K."/>
            <person name="Win J."/>
            <person name="Kamoun S."/>
            <person name="Bisseling T."/>
            <person name="Huang S."/>
        </authorList>
    </citation>
    <scope>NUCLEOTIDE SEQUENCE [LARGE SCALE GENOMIC DNA]</scope>
    <source>
        <strain evidence="3">DAOM197198w</strain>
    </source>
</reference>
<dbReference type="InterPro" id="IPR058524">
    <property type="entry name" value="DUF8211"/>
</dbReference>
<evidence type="ECO:0000313" key="3">
    <source>
        <dbReference type="Proteomes" id="UP000022910"/>
    </source>
</evidence>
<proteinExistence type="predicted"/>
<sequence length="454" mass="53974">MSHNRRACISHQKNLNIFHYTKKPLTPLSNDNSNNKQFHATLIHKEWQLRTKKCVYSNRLGISYNISYLANEQKSFQTHKERCMYQKRLTNFQSHHSDSSKRSKNQKLRFQRACRSTFYNRGRKPKKTPHKRSITKEEKLHRARQHHFLFLPSLVITKPITHLKYYKGFMRRTEDDYKFPIPPERSRGPVGAGAVITTIQDRLSRQHPGNKLPSTSHTHSPATHLQPILLNEEKTWHEKLGIWIPNDLFPYVTEEPIYISKRQEKLKGQQYEPGCIYWFDAIRKRKNAHELAMQRQKEHEAEEVTRLAHEADLSTRAKLWGTSADRIEYREDMIKDLTKFQDHFHKKITPLIDRRSVLENRLNQGKNVYKTNKQLLQLEYEIGRFNIDYFSVIDDNGPHYRYKGHTSDDTKQLELRPHKRPPILTTNPDRHSTDIKKLRLDMMSPEDLKVFTLP</sequence>
<protein>
    <recommendedName>
        <fullName evidence="1">DUF8211 domain-containing protein</fullName>
    </recommendedName>
</protein>
<feature type="domain" description="DUF8211" evidence="1">
    <location>
        <begin position="39"/>
        <end position="181"/>
    </location>
</feature>
<dbReference type="HOGENOM" id="CLU_049485_0_0_1"/>
<keyword evidence="3" id="KW-1185">Reference proteome</keyword>
<gene>
    <name evidence="2" type="ORF">RirG_102420</name>
</gene>
<evidence type="ECO:0000313" key="2">
    <source>
        <dbReference type="EMBL" id="EXX68740.1"/>
    </source>
</evidence>